<reference evidence="10 11" key="1">
    <citation type="submission" date="2016-08" db="EMBL/GenBank/DDBJ databases">
        <title>Genomes of anaerobic fungi encode conserved fungal cellulosomes for biomass hydrolysis.</title>
        <authorList>
            <consortium name="DOE Joint Genome Institute"/>
            <person name="Haitjema C.H."/>
            <person name="Gilmore S.P."/>
            <person name="Henske J.K."/>
            <person name="Solomon K.V."/>
            <person name="De Groot R."/>
            <person name="Kuo A."/>
            <person name="Mondo S.J."/>
            <person name="Salamov A.A."/>
            <person name="Labutti K."/>
            <person name="Zhao Z."/>
            <person name="Chiniquy J."/>
            <person name="Barry K."/>
            <person name="Brewer H.M."/>
            <person name="Purvine S.O."/>
            <person name="Wright A.T."/>
            <person name="Boxma B."/>
            <person name="Van Alen T."/>
            <person name="Hackstein J.H."/>
            <person name="Baker S.E."/>
            <person name="Grigoriev I.V."/>
            <person name="O'Malley M.A."/>
        </authorList>
    </citation>
    <scope>NUCLEOTIDE SEQUENCE [LARGE SCALE GENOMIC DNA]</scope>
    <source>
        <strain evidence="11">finn</strain>
        <strain evidence="10">Finn</strain>
    </source>
</reference>
<reference evidence="10 11" key="2">
    <citation type="submission" date="2016-08" db="EMBL/GenBank/DDBJ databases">
        <title>Pervasive Adenine N6-methylation of Active Genes in Fungi.</title>
        <authorList>
            <consortium name="DOE Joint Genome Institute"/>
            <person name="Mondo S.J."/>
            <person name="Dannebaum R.O."/>
            <person name="Kuo R.C."/>
            <person name="Labutti K."/>
            <person name="Haridas S."/>
            <person name="Kuo A."/>
            <person name="Salamov A."/>
            <person name="Ahrendt S.R."/>
            <person name="Lipzen A."/>
            <person name="Sullivan W."/>
            <person name="Andreopoulos W.B."/>
            <person name="Clum A."/>
            <person name="Lindquist E."/>
            <person name="Daum C."/>
            <person name="Ramamoorthy G.K."/>
            <person name="Gryganskyi A."/>
            <person name="Culley D."/>
            <person name="Magnuson J.K."/>
            <person name="James T.Y."/>
            <person name="O'Malley M.A."/>
            <person name="Stajich J.E."/>
            <person name="Spatafora J.W."/>
            <person name="Visel A."/>
            <person name="Grigoriev I.V."/>
        </authorList>
    </citation>
    <scope>NUCLEOTIDE SEQUENCE [LARGE SCALE GENOMIC DNA]</scope>
    <source>
        <strain evidence="11">finn</strain>
        <strain evidence="10">Finn</strain>
    </source>
</reference>
<dbReference type="GO" id="GO:0016810">
    <property type="term" value="F:hydrolase activity, acting on carbon-nitrogen (but not peptide) bonds"/>
    <property type="evidence" value="ECO:0007669"/>
    <property type="project" value="InterPro"/>
</dbReference>
<feature type="signal peptide" evidence="7">
    <location>
        <begin position="1"/>
        <end position="19"/>
    </location>
</feature>
<dbReference type="PANTHER" id="PTHR46471:SF2">
    <property type="entry name" value="CHITIN DEACETYLASE-RELATED"/>
    <property type="match status" value="1"/>
</dbReference>
<evidence type="ECO:0000256" key="3">
    <source>
        <dbReference type="ARBA" id="ARBA00022729"/>
    </source>
</evidence>
<comment type="caution">
    <text evidence="10">The sequence shown here is derived from an EMBL/GenBank/DDBJ whole genome shotgun (WGS) entry which is preliminary data.</text>
</comment>
<keyword evidence="6" id="KW-0812">Transmembrane</keyword>
<dbReference type="InterPro" id="IPR011330">
    <property type="entry name" value="Glyco_hydro/deAcase_b/a-brl"/>
</dbReference>
<dbReference type="OrthoDB" id="2158458at2759"/>
<name>A0A1Y1V914_9FUNG</name>
<accession>A0A1Y1V914</accession>
<sequence>MHFIKFAALGLCSILSVSSTLIRSCTEPNTVALTFDDGPFQYTTELLDYLKEAGIHATFFINGNNYWPELSTDPEKQAILKRVAEEGHQIASHTWNHEIPEQNGVIDKQSVLESLSLIEDLVYKNTGKYPTYFRAPKGEIDEATVMLFEEFNYKVIQWDTDTNDWNRVVNGVKHKDHNARIKAAKEFLTNEYYKKKENYLVLMHDVQPHTVKEIVPYIINNGIFQGYNFVTVAECLGDPTGGWSTIGGNALSILNGGAPPNNNVVQNNYNADVDTIDYSYSNTDFQENRSITTNLNNEVMNLKSDGFMTKTVNFYVIATIILSALYMLL</sequence>
<evidence type="ECO:0000256" key="5">
    <source>
        <dbReference type="ARBA" id="ARBA00023277"/>
    </source>
</evidence>
<proteinExistence type="predicted"/>
<dbReference type="InterPro" id="IPR002509">
    <property type="entry name" value="NODB_dom"/>
</dbReference>
<gene>
    <name evidence="10" type="ORF">BCR36DRAFT_327687</name>
    <name evidence="9" type="ORF">BCR36DRAFT_362823</name>
</gene>
<feature type="chain" id="PRO_5011907607" evidence="7">
    <location>
        <begin position="20"/>
        <end position="329"/>
    </location>
</feature>
<keyword evidence="5" id="KW-0119">Carbohydrate metabolism</keyword>
<keyword evidence="6" id="KW-0472">Membrane</keyword>
<dbReference type="GO" id="GO:0005975">
    <property type="term" value="P:carbohydrate metabolic process"/>
    <property type="evidence" value="ECO:0007669"/>
    <property type="project" value="InterPro"/>
</dbReference>
<protein>
    <submittedName>
        <fullName evidence="10">Glycoside hydrolase/deacetylase</fullName>
    </submittedName>
</protein>
<evidence type="ECO:0000256" key="2">
    <source>
        <dbReference type="ARBA" id="ARBA00022723"/>
    </source>
</evidence>
<comment type="cofactor">
    <cofactor evidence="1">
        <name>Co(2+)</name>
        <dbReference type="ChEBI" id="CHEBI:48828"/>
    </cofactor>
</comment>
<evidence type="ECO:0000256" key="7">
    <source>
        <dbReference type="SAM" id="SignalP"/>
    </source>
</evidence>
<evidence type="ECO:0000256" key="1">
    <source>
        <dbReference type="ARBA" id="ARBA00001941"/>
    </source>
</evidence>
<keyword evidence="4 10" id="KW-0378">Hydrolase</keyword>
<feature type="domain" description="NodB homology" evidence="8">
    <location>
        <begin position="29"/>
        <end position="230"/>
    </location>
</feature>
<dbReference type="Proteomes" id="UP000193719">
    <property type="component" value="Unassembled WGS sequence"/>
</dbReference>
<dbReference type="Gene3D" id="3.20.20.370">
    <property type="entry name" value="Glycoside hydrolase/deacetylase"/>
    <property type="match status" value="1"/>
</dbReference>
<evidence type="ECO:0000313" key="9">
    <source>
        <dbReference type="EMBL" id="ORX42223.1"/>
    </source>
</evidence>
<dbReference type="STRING" id="1754191.A0A1Y1V914"/>
<organism evidence="10 11">
    <name type="scientific">Piromyces finnis</name>
    <dbReference type="NCBI Taxonomy" id="1754191"/>
    <lineage>
        <taxon>Eukaryota</taxon>
        <taxon>Fungi</taxon>
        <taxon>Fungi incertae sedis</taxon>
        <taxon>Chytridiomycota</taxon>
        <taxon>Chytridiomycota incertae sedis</taxon>
        <taxon>Neocallimastigomycetes</taxon>
        <taxon>Neocallimastigales</taxon>
        <taxon>Neocallimastigaceae</taxon>
        <taxon>Piromyces</taxon>
    </lineage>
</organism>
<dbReference type="EMBL" id="MCFH01000023">
    <property type="protein sequence ID" value="ORX49576.1"/>
    <property type="molecule type" value="Genomic_DNA"/>
</dbReference>
<dbReference type="AlphaFoldDB" id="A0A1Y1V914"/>
<evidence type="ECO:0000256" key="6">
    <source>
        <dbReference type="SAM" id="Phobius"/>
    </source>
</evidence>
<keyword evidence="3 7" id="KW-0732">Signal</keyword>
<evidence type="ECO:0000313" key="10">
    <source>
        <dbReference type="EMBL" id="ORX49576.1"/>
    </source>
</evidence>
<dbReference type="Pfam" id="PF01522">
    <property type="entry name" value="Polysacc_deac_1"/>
    <property type="match status" value="1"/>
</dbReference>
<keyword evidence="6" id="KW-1133">Transmembrane helix</keyword>
<evidence type="ECO:0000313" key="11">
    <source>
        <dbReference type="Proteomes" id="UP000193719"/>
    </source>
</evidence>
<keyword evidence="2" id="KW-0479">Metal-binding</keyword>
<dbReference type="SUPFAM" id="SSF88713">
    <property type="entry name" value="Glycoside hydrolase/deacetylase"/>
    <property type="match status" value="1"/>
</dbReference>
<dbReference type="GO" id="GO:0046872">
    <property type="term" value="F:metal ion binding"/>
    <property type="evidence" value="ECO:0007669"/>
    <property type="project" value="UniProtKB-KW"/>
</dbReference>
<dbReference type="EMBL" id="MCFH01000069">
    <property type="protein sequence ID" value="ORX42223.1"/>
    <property type="molecule type" value="Genomic_DNA"/>
</dbReference>
<feature type="transmembrane region" description="Helical" evidence="6">
    <location>
        <begin position="312"/>
        <end position="328"/>
    </location>
</feature>
<dbReference type="PROSITE" id="PS51677">
    <property type="entry name" value="NODB"/>
    <property type="match status" value="1"/>
</dbReference>
<evidence type="ECO:0000259" key="8">
    <source>
        <dbReference type="PROSITE" id="PS51677"/>
    </source>
</evidence>
<dbReference type="PANTHER" id="PTHR46471">
    <property type="entry name" value="CHITIN DEACETYLASE"/>
    <property type="match status" value="1"/>
</dbReference>
<keyword evidence="11" id="KW-1185">Reference proteome</keyword>
<evidence type="ECO:0000256" key="4">
    <source>
        <dbReference type="ARBA" id="ARBA00022801"/>
    </source>
</evidence>